<comment type="cofactor">
    <cofactor evidence="1">
        <name>Mg(2+)</name>
        <dbReference type="ChEBI" id="CHEBI:18420"/>
    </cofactor>
</comment>
<evidence type="ECO:0000256" key="1">
    <source>
        <dbReference type="ARBA" id="ARBA00001946"/>
    </source>
</evidence>
<dbReference type="InterPro" id="IPR005846">
    <property type="entry name" value="A-D-PHexomutase_a/b/a-III"/>
</dbReference>
<proteinExistence type="inferred from homology"/>
<keyword evidence="3" id="KW-0597">Phosphoprotein</keyword>
<dbReference type="Proteomes" id="UP000324738">
    <property type="component" value="Unassembled WGS sequence"/>
</dbReference>
<feature type="domain" description="Alpha-D-phosphohexomutase alpha/beta/alpha" evidence="11">
    <location>
        <begin position="271"/>
        <end position="364"/>
    </location>
</feature>
<keyword evidence="6" id="KW-0413">Isomerase</keyword>
<dbReference type="SUPFAM" id="SSF55957">
    <property type="entry name" value="Phosphoglucomutase, C-terminal domain"/>
    <property type="match status" value="1"/>
</dbReference>
<evidence type="ECO:0000259" key="11">
    <source>
        <dbReference type="Pfam" id="PF02880"/>
    </source>
</evidence>
<dbReference type="InterPro" id="IPR005844">
    <property type="entry name" value="A-D-PHexomutase_a/b/a-I"/>
</dbReference>
<evidence type="ECO:0000259" key="9">
    <source>
        <dbReference type="Pfam" id="PF02878"/>
    </source>
</evidence>
<dbReference type="Gene3D" id="3.40.120.10">
    <property type="entry name" value="Alpha-D-Glucose-1,6-Bisphosphate, subunit A, domain 3"/>
    <property type="match status" value="3"/>
</dbReference>
<dbReference type="PANTHER" id="PTHR42946:SF1">
    <property type="entry name" value="PHOSPHOGLUCOMUTASE (ALPHA-D-GLUCOSE-1,6-BISPHOSPHATE-DEPENDENT)"/>
    <property type="match status" value="1"/>
</dbReference>
<accession>A0A5B0DZ04</accession>
<evidence type="ECO:0000256" key="5">
    <source>
        <dbReference type="ARBA" id="ARBA00022842"/>
    </source>
</evidence>
<feature type="domain" description="Alpha-D-phosphohexomutase alpha/beta/alpha" evidence="9">
    <location>
        <begin position="4"/>
        <end position="134"/>
    </location>
</feature>
<dbReference type="Gene3D" id="3.30.310.50">
    <property type="entry name" value="Alpha-D-phosphohexomutase, C-terminal domain"/>
    <property type="match status" value="1"/>
</dbReference>
<comment type="similarity">
    <text evidence="2 7">Belongs to the phosphohexose mutase family.</text>
</comment>
<evidence type="ECO:0000256" key="4">
    <source>
        <dbReference type="ARBA" id="ARBA00022723"/>
    </source>
</evidence>
<comment type="caution">
    <text evidence="12">The sequence shown here is derived from an EMBL/GenBank/DDBJ whole genome shotgun (WGS) entry which is preliminary data.</text>
</comment>
<evidence type="ECO:0000256" key="6">
    <source>
        <dbReference type="ARBA" id="ARBA00023235"/>
    </source>
</evidence>
<evidence type="ECO:0000256" key="3">
    <source>
        <dbReference type="ARBA" id="ARBA00022553"/>
    </source>
</evidence>
<evidence type="ECO:0000259" key="8">
    <source>
        <dbReference type="Pfam" id="PF00408"/>
    </source>
</evidence>
<gene>
    <name evidence="12" type="ORF">FPY71_01120</name>
</gene>
<dbReference type="GO" id="GO:0005975">
    <property type="term" value="P:carbohydrate metabolic process"/>
    <property type="evidence" value="ECO:0007669"/>
    <property type="project" value="InterPro"/>
</dbReference>
<dbReference type="Pfam" id="PF02878">
    <property type="entry name" value="PGM_PMM_I"/>
    <property type="match status" value="1"/>
</dbReference>
<reference evidence="12 13" key="1">
    <citation type="submission" date="2019-08" db="EMBL/GenBank/DDBJ databases">
        <title>Aureimonas fodiniaquatilis sp. nov., isolated from a coal mine wastewater.</title>
        <authorList>
            <person name="Kim W."/>
        </authorList>
    </citation>
    <scope>NUCLEOTIDE SEQUENCE [LARGE SCALE GENOMIC DNA]</scope>
    <source>
        <strain evidence="12 13">CAU 1482</strain>
    </source>
</reference>
<keyword evidence="5 7" id="KW-0460">Magnesium</keyword>
<dbReference type="EMBL" id="VTWH01000001">
    <property type="protein sequence ID" value="KAA0971763.1"/>
    <property type="molecule type" value="Genomic_DNA"/>
</dbReference>
<dbReference type="GO" id="GO:0004615">
    <property type="term" value="F:phosphomannomutase activity"/>
    <property type="evidence" value="ECO:0007669"/>
    <property type="project" value="TreeGrafter"/>
</dbReference>
<evidence type="ECO:0000256" key="2">
    <source>
        <dbReference type="ARBA" id="ARBA00010231"/>
    </source>
</evidence>
<dbReference type="InterPro" id="IPR005843">
    <property type="entry name" value="A-D-PHexomutase_C"/>
</dbReference>
<dbReference type="CDD" id="cd03088">
    <property type="entry name" value="ManB"/>
    <property type="match status" value="1"/>
</dbReference>
<dbReference type="InterPro" id="IPR036900">
    <property type="entry name" value="A-D-PHexomutase_C_sf"/>
</dbReference>
<dbReference type="InterPro" id="IPR016055">
    <property type="entry name" value="A-D-PHexomutase_a/b/a-I/II/III"/>
</dbReference>
<dbReference type="AlphaFoldDB" id="A0A5B0DZ04"/>
<dbReference type="GO" id="GO:0000287">
    <property type="term" value="F:magnesium ion binding"/>
    <property type="evidence" value="ECO:0007669"/>
    <property type="project" value="InterPro"/>
</dbReference>
<keyword evidence="4 7" id="KW-0479">Metal-binding</keyword>
<dbReference type="InterPro" id="IPR005845">
    <property type="entry name" value="A-D-PHexomutase_a/b/a-II"/>
</dbReference>
<dbReference type="Pfam" id="PF02880">
    <property type="entry name" value="PGM_PMM_III"/>
    <property type="match status" value="1"/>
</dbReference>
<evidence type="ECO:0000313" key="13">
    <source>
        <dbReference type="Proteomes" id="UP000324738"/>
    </source>
</evidence>
<name>A0A5B0DZ04_9HYPH</name>
<sequence length="472" mass="50185">MSSLKFGTSGLRGLVTDLVGEAAIVWTQAFLHHLEREDPATQKTLMVGRDLRSSSPQIASNCVAAAQACGWTAIDCGELPTPALAMAVFDAGAAGVMVTGSHIPDDRNGLKFYRSDGEITKSDEAGILARFTASTPVAARSSLPVEDRSHEALQAYKTRYTRFFDADALAGLTVGIYQQSTVARDLLVEILSMLGAKVVVLGRSDQFVPVDTEAHRPEDVTLIREWAASNRFDAIISADGDADRPLVADQHGQILRGDLLGLLTASSLGLTTLATPVTSSSAVERSGVATSVYRTRVGSPYVIEAMVQATASGHESVLGFEANGGVLLGSSIVRNNKQLKALPTRDAVLPIIAALIHARTSPLHEVPAQLRAGIALANRLQNIPSATSRQFVQRLESDAPYAENFFRPAGSIASLNALDGLKVTLQDGATVHFRPSGNAPEFRCYVEAESAERAEDLLQWGLAASARELGQT</sequence>
<dbReference type="InterPro" id="IPR050060">
    <property type="entry name" value="Phosphoglucosamine_mutase"/>
</dbReference>
<feature type="domain" description="Alpha-D-phosphohexomutase C-terminal" evidence="8">
    <location>
        <begin position="418"/>
        <end position="457"/>
    </location>
</feature>
<dbReference type="PANTHER" id="PTHR42946">
    <property type="entry name" value="PHOSPHOHEXOSE MUTASE"/>
    <property type="match status" value="1"/>
</dbReference>
<dbReference type="RefSeq" id="WP_149296781.1">
    <property type="nucleotide sequence ID" value="NZ_VTWH01000001.1"/>
</dbReference>
<dbReference type="Pfam" id="PF00408">
    <property type="entry name" value="PGM_PMM_IV"/>
    <property type="match status" value="1"/>
</dbReference>
<dbReference type="Pfam" id="PF02879">
    <property type="entry name" value="PGM_PMM_II"/>
    <property type="match status" value="1"/>
</dbReference>
<dbReference type="InterPro" id="IPR016066">
    <property type="entry name" value="A-D-PHexomutase_CS"/>
</dbReference>
<protein>
    <submittedName>
        <fullName evidence="12">Phosphomannomutase</fullName>
    </submittedName>
</protein>
<evidence type="ECO:0000313" key="12">
    <source>
        <dbReference type="EMBL" id="KAA0971763.1"/>
    </source>
</evidence>
<dbReference type="SUPFAM" id="SSF53738">
    <property type="entry name" value="Phosphoglucomutase, first 3 domains"/>
    <property type="match status" value="3"/>
</dbReference>
<evidence type="ECO:0000256" key="7">
    <source>
        <dbReference type="RuleBase" id="RU004326"/>
    </source>
</evidence>
<dbReference type="PROSITE" id="PS00710">
    <property type="entry name" value="PGM_PMM"/>
    <property type="match status" value="1"/>
</dbReference>
<feature type="domain" description="Alpha-D-phosphohexomutase alpha/beta/alpha" evidence="10">
    <location>
        <begin position="156"/>
        <end position="252"/>
    </location>
</feature>
<dbReference type="OrthoDB" id="9803322at2"/>
<organism evidence="12 13">
    <name type="scientific">Aureimonas fodinaquatilis</name>
    <dbReference type="NCBI Taxonomy" id="2565783"/>
    <lineage>
        <taxon>Bacteria</taxon>
        <taxon>Pseudomonadati</taxon>
        <taxon>Pseudomonadota</taxon>
        <taxon>Alphaproteobacteria</taxon>
        <taxon>Hyphomicrobiales</taxon>
        <taxon>Aurantimonadaceae</taxon>
        <taxon>Aureimonas</taxon>
    </lineage>
</organism>
<evidence type="ECO:0000259" key="10">
    <source>
        <dbReference type="Pfam" id="PF02879"/>
    </source>
</evidence>
<keyword evidence="13" id="KW-1185">Reference proteome</keyword>